<sequence>MIIETIIYVSCGILLGRAMLRFQGEVSDLIWNLVGSMIGVCLIKGIIYLHWRAKQRRSC</sequence>
<evidence type="ECO:0000256" key="1">
    <source>
        <dbReference type="SAM" id="Phobius"/>
    </source>
</evidence>
<dbReference type="EMBL" id="FODJ01000009">
    <property type="protein sequence ID" value="SEO60430.1"/>
    <property type="molecule type" value="Genomic_DNA"/>
</dbReference>
<keyword evidence="1" id="KW-0472">Membrane</keyword>
<name>A0A1H8R1V0_9BACI</name>
<evidence type="ECO:0000313" key="2">
    <source>
        <dbReference type="EMBL" id="SEO60430.1"/>
    </source>
</evidence>
<proteinExistence type="predicted"/>
<feature type="transmembrane region" description="Helical" evidence="1">
    <location>
        <begin position="29"/>
        <end position="51"/>
    </location>
</feature>
<reference evidence="2 3" key="1">
    <citation type="submission" date="2016-10" db="EMBL/GenBank/DDBJ databases">
        <authorList>
            <person name="de Groot N.N."/>
        </authorList>
    </citation>
    <scope>NUCLEOTIDE SEQUENCE [LARGE SCALE GENOMIC DNA]</scope>
    <source>
        <strain evidence="2 3">CGMCC 1.10434</strain>
    </source>
</reference>
<keyword evidence="1" id="KW-0812">Transmembrane</keyword>
<accession>A0A1H8R1V0</accession>
<keyword evidence="3" id="KW-1185">Reference proteome</keyword>
<keyword evidence="1" id="KW-1133">Transmembrane helix</keyword>
<organism evidence="2 3">
    <name type="scientific">Amphibacillus marinus</name>
    <dbReference type="NCBI Taxonomy" id="872970"/>
    <lineage>
        <taxon>Bacteria</taxon>
        <taxon>Bacillati</taxon>
        <taxon>Bacillota</taxon>
        <taxon>Bacilli</taxon>
        <taxon>Bacillales</taxon>
        <taxon>Bacillaceae</taxon>
        <taxon>Amphibacillus</taxon>
    </lineage>
</organism>
<protein>
    <recommendedName>
        <fullName evidence="4">VanZ like family protein</fullName>
    </recommendedName>
</protein>
<evidence type="ECO:0008006" key="4">
    <source>
        <dbReference type="Google" id="ProtNLM"/>
    </source>
</evidence>
<dbReference type="STRING" id="872970.SAMN04488134_109124"/>
<dbReference type="Proteomes" id="UP000199300">
    <property type="component" value="Unassembled WGS sequence"/>
</dbReference>
<gene>
    <name evidence="2" type="ORF">SAMN04488134_109124</name>
</gene>
<evidence type="ECO:0000313" key="3">
    <source>
        <dbReference type="Proteomes" id="UP000199300"/>
    </source>
</evidence>
<dbReference type="AlphaFoldDB" id="A0A1H8R1V0"/>